<comment type="similarity">
    <text evidence="1">Belongs to the aldo/keto reductase family.</text>
</comment>
<dbReference type="Proteomes" id="UP000054477">
    <property type="component" value="Unassembled WGS sequence"/>
</dbReference>
<keyword evidence="2" id="KW-0560">Oxidoreductase</keyword>
<dbReference type="Pfam" id="PF00248">
    <property type="entry name" value="Aldo_ket_red"/>
    <property type="match status" value="1"/>
</dbReference>
<evidence type="ECO:0000256" key="5">
    <source>
        <dbReference type="PIRSR" id="PIRSR000097-3"/>
    </source>
</evidence>
<dbReference type="FunFam" id="3.20.20.100:FF:000015">
    <property type="entry name" value="Oxidoreductase, aldo/keto reductase family"/>
    <property type="match status" value="1"/>
</dbReference>
<feature type="site" description="Lowers pKa of active site Tyr" evidence="5">
    <location>
        <position position="60"/>
    </location>
</feature>
<accession>A0A0C9XYE1</accession>
<dbReference type="EMBL" id="KN838537">
    <property type="protein sequence ID" value="KIK09956.1"/>
    <property type="molecule type" value="Genomic_DNA"/>
</dbReference>
<feature type="binding site" evidence="4">
    <location>
        <position position="93"/>
    </location>
    <ligand>
        <name>substrate</name>
    </ligand>
</feature>
<dbReference type="PANTHER" id="PTHR43827:SF13">
    <property type="entry name" value="ALDO_KETO REDUCTASE FAMILY PROTEIN"/>
    <property type="match status" value="1"/>
</dbReference>
<name>A0A0C9XYE1_9AGAR</name>
<sequence length="259" mass="29089">MPLLGFGVYQNYDTKNSVLEAFKAGYRHIDSAQAYRNEAAVADAVRESGLNRGDVFITSKCISRSHGYEQTLKGVNESLARMEFDYIDLFLIHDPFSGTERRLETFKALLECKQAGKIRTVGVSNYGVKHLEEIKNAGYERPAVNQIELHPLCQQKPIVDYCKENDIVVQAYCPIIRGKMDDPVITKLAKKYNRDAAQILLRWSLQKGFVPLPKSATPSRIHANANLYDFELTEGDMGELNALDKGKEGAISWNPVDAD</sequence>
<evidence type="ECO:0000256" key="1">
    <source>
        <dbReference type="ARBA" id="ARBA00007905"/>
    </source>
</evidence>
<dbReference type="InterPro" id="IPR023210">
    <property type="entry name" value="NADP_OxRdtase_dom"/>
</dbReference>
<proteinExistence type="inferred from homology"/>
<feature type="domain" description="NADP-dependent oxidoreductase" evidence="6">
    <location>
        <begin position="14"/>
        <end position="244"/>
    </location>
</feature>
<dbReference type="AlphaFoldDB" id="A0A0C9XYE1"/>
<dbReference type="HOGENOM" id="CLU_023205_0_1_1"/>
<dbReference type="InterPro" id="IPR018170">
    <property type="entry name" value="Aldo/ket_reductase_CS"/>
</dbReference>
<dbReference type="PIRSF" id="PIRSF000097">
    <property type="entry name" value="AKR"/>
    <property type="match status" value="1"/>
</dbReference>
<evidence type="ECO:0000256" key="4">
    <source>
        <dbReference type="PIRSR" id="PIRSR000097-2"/>
    </source>
</evidence>
<dbReference type="InterPro" id="IPR036812">
    <property type="entry name" value="NAD(P)_OxRdtase_dom_sf"/>
</dbReference>
<reference evidence="7 8" key="1">
    <citation type="submission" date="2014-04" db="EMBL/GenBank/DDBJ databases">
        <authorList>
            <consortium name="DOE Joint Genome Institute"/>
            <person name="Kuo A."/>
            <person name="Kohler A."/>
            <person name="Nagy L.G."/>
            <person name="Floudas D."/>
            <person name="Copeland A."/>
            <person name="Barry K.W."/>
            <person name="Cichocki N."/>
            <person name="Veneault-Fourrey C."/>
            <person name="LaButti K."/>
            <person name="Lindquist E.A."/>
            <person name="Lipzen A."/>
            <person name="Lundell T."/>
            <person name="Morin E."/>
            <person name="Murat C."/>
            <person name="Sun H."/>
            <person name="Tunlid A."/>
            <person name="Henrissat B."/>
            <person name="Grigoriev I.V."/>
            <person name="Hibbett D.S."/>
            <person name="Martin F."/>
            <person name="Nordberg H.P."/>
            <person name="Cantor M.N."/>
            <person name="Hua S.X."/>
        </authorList>
    </citation>
    <scope>NUCLEOTIDE SEQUENCE [LARGE SCALE GENOMIC DNA]</scope>
    <source>
        <strain evidence="7 8">LaAM-08-1</strain>
    </source>
</reference>
<organism evidence="7 8">
    <name type="scientific">Laccaria amethystina LaAM-08-1</name>
    <dbReference type="NCBI Taxonomy" id="1095629"/>
    <lineage>
        <taxon>Eukaryota</taxon>
        <taxon>Fungi</taxon>
        <taxon>Dikarya</taxon>
        <taxon>Basidiomycota</taxon>
        <taxon>Agaricomycotina</taxon>
        <taxon>Agaricomycetes</taxon>
        <taxon>Agaricomycetidae</taxon>
        <taxon>Agaricales</taxon>
        <taxon>Agaricineae</taxon>
        <taxon>Hydnangiaceae</taxon>
        <taxon>Laccaria</taxon>
    </lineage>
</organism>
<dbReference type="SUPFAM" id="SSF51430">
    <property type="entry name" value="NAD(P)-linked oxidoreductase"/>
    <property type="match status" value="1"/>
</dbReference>
<dbReference type="OrthoDB" id="416253at2759"/>
<evidence type="ECO:0000256" key="3">
    <source>
        <dbReference type="PIRSR" id="PIRSR000097-1"/>
    </source>
</evidence>
<dbReference type="InterPro" id="IPR020471">
    <property type="entry name" value="AKR"/>
</dbReference>
<protein>
    <recommendedName>
        <fullName evidence="6">NADP-dependent oxidoreductase domain-containing protein</fullName>
    </recommendedName>
</protein>
<reference evidence="8" key="2">
    <citation type="submission" date="2015-01" db="EMBL/GenBank/DDBJ databases">
        <title>Evolutionary Origins and Diversification of the Mycorrhizal Mutualists.</title>
        <authorList>
            <consortium name="DOE Joint Genome Institute"/>
            <consortium name="Mycorrhizal Genomics Consortium"/>
            <person name="Kohler A."/>
            <person name="Kuo A."/>
            <person name="Nagy L.G."/>
            <person name="Floudas D."/>
            <person name="Copeland A."/>
            <person name="Barry K.W."/>
            <person name="Cichocki N."/>
            <person name="Veneault-Fourrey C."/>
            <person name="LaButti K."/>
            <person name="Lindquist E.A."/>
            <person name="Lipzen A."/>
            <person name="Lundell T."/>
            <person name="Morin E."/>
            <person name="Murat C."/>
            <person name="Riley R."/>
            <person name="Ohm R."/>
            <person name="Sun H."/>
            <person name="Tunlid A."/>
            <person name="Henrissat B."/>
            <person name="Grigoriev I.V."/>
            <person name="Hibbett D.S."/>
            <person name="Martin F."/>
        </authorList>
    </citation>
    <scope>NUCLEOTIDE SEQUENCE [LARGE SCALE GENOMIC DNA]</scope>
    <source>
        <strain evidence="8">LaAM-08-1</strain>
    </source>
</reference>
<dbReference type="PRINTS" id="PR00069">
    <property type="entry name" value="ALDKETRDTASE"/>
</dbReference>
<evidence type="ECO:0000313" key="7">
    <source>
        <dbReference type="EMBL" id="KIK09956.1"/>
    </source>
</evidence>
<dbReference type="PANTHER" id="PTHR43827">
    <property type="entry name" value="2,5-DIKETO-D-GLUCONIC ACID REDUCTASE"/>
    <property type="match status" value="1"/>
</dbReference>
<dbReference type="PROSITE" id="PS00062">
    <property type="entry name" value="ALDOKETO_REDUCTASE_2"/>
    <property type="match status" value="1"/>
</dbReference>
<dbReference type="CDD" id="cd19071">
    <property type="entry name" value="AKR_AKR1-5-like"/>
    <property type="match status" value="1"/>
</dbReference>
<gene>
    <name evidence="7" type="ORF">K443DRAFT_637002</name>
</gene>
<evidence type="ECO:0000313" key="8">
    <source>
        <dbReference type="Proteomes" id="UP000054477"/>
    </source>
</evidence>
<evidence type="ECO:0000256" key="2">
    <source>
        <dbReference type="ARBA" id="ARBA00023002"/>
    </source>
</evidence>
<dbReference type="STRING" id="1095629.A0A0C9XYE1"/>
<evidence type="ECO:0000259" key="6">
    <source>
        <dbReference type="Pfam" id="PF00248"/>
    </source>
</evidence>
<dbReference type="GO" id="GO:0016491">
    <property type="term" value="F:oxidoreductase activity"/>
    <property type="evidence" value="ECO:0007669"/>
    <property type="project" value="UniProtKB-KW"/>
</dbReference>
<dbReference type="PROSITE" id="PS00063">
    <property type="entry name" value="ALDOKETO_REDUCTASE_3"/>
    <property type="match status" value="1"/>
</dbReference>
<dbReference type="Gene3D" id="3.20.20.100">
    <property type="entry name" value="NADP-dependent oxidoreductase domain"/>
    <property type="match status" value="1"/>
</dbReference>
<feature type="active site" description="Proton donor" evidence="3">
    <location>
        <position position="35"/>
    </location>
</feature>
<keyword evidence="8" id="KW-1185">Reference proteome</keyword>